<organism evidence="4 5">
    <name type="scientific">Alkalispirochaeta sphaeroplastigenens</name>
    <dbReference type="NCBI Taxonomy" id="1187066"/>
    <lineage>
        <taxon>Bacteria</taxon>
        <taxon>Pseudomonadati</taxon>
        <taxon>Spirochaetota</taxon>
        <taxon>Spirochaetia</taxon>
        <taxon>Spirochaetales</taxon>
        <taxon>Spirochaetaceae</taxon>
        <taxon>Alkalispirochaeta</taxon>
    </lineage>
</organism>
<dbReference type="EMBL" id="LPWH01000023">
    <property type="protein sequence ID" value="POR04177.1"/>
    <property type="molecule type" value="Genomic_DNA"/>
</dbReference>
<name>A0A2S4JXC1_9SPIO</name>
<sequence length="347" mass="39479">MISKKNQKKKGAMKSITQIIGDAQILLGISFDLQDAFEEYLTDDHRAFLAMLRVLEEHLPPVQCIQSGRGRKRAEDTPIIRAFFAKAFFRITTTSGLIQRLKSDSSLRQICGFRAVPSAATFSRRQDIFARHHIMEQTLYRMVRDYHEGLIVGHVSRDSTAISAREKPVNKKKDVKPAQPRKRGRPKKGETRAVKKQRRLARQRSMTSGKALKELDSACTWGCKRNSQGNVQFWKGYKLHLDVTDLGIPVTAVVTGANVHDSQVAIPMEKLTQRNITHLYSLMDAGYDAAEIFDYISATGRVALIDRNKRRNDTRPPIDPASRARFRIRSTVERSNAHLKDWLLPDK</sequence>
<dbReference type="InterPro" id="IPR002559">
    <property type="entry name" value="Transposase_11"/>
</dbReference>
<keyword evidence="5" id="KW-1185">Reference proteome</keyword>
<evidence type="ECO:0000259" key="2">
    <source>
        <dbReference type="Pfam" id="PF01609"/>
    </source>
</evidence>
<comment type="caution">
    <text evidence="4">The sequence shown here is derived from an EMBL/GenBank/DDBJ whole genome shotgun (WGS) entry which is preliminary data.</text>
</comment>
<dbReference type="Proteomes" id="UP000237350">
    <property type="component" value="Unassembled WGS sequence"/>
</dbReference>
<evidence type="ECO:0000313" key="4">
    <source>
        <dbReference type="EMBL" id="POR04177.1"/>
    </source>
</evidence>
<evidence type="ECO:0000259" key="3">
    <source>
        <dbReference type="Pfam" id="PF05598"/>
    </source>
</evidence>
<protein>
    <recommendedName>
        <fullName evidence="6">Transposase</fullName>
    </recommendedName>
</protein>
<proteinExistence type="predicted"/>
<dbReference type="InterPro" id="IPR008490">
    <property type="entry name" value="Transposase_InsH_N"/>
</dbReference>
<accession>A0A2S4JXC1</accession>
<feature type="non-terminal residue" evidence="4">
    <location>
        <position position="347"/>
    </location>
</feature>
<evidence type="ECO:0000313" key="5">
    <source>
        <dbReference type="Proteomes" id="UP000237350"/>
    </source>
</evidence>
<dbReference type="GO" id="GO:0006313">
    <property type="term" value="P:DNA transposition"/>
    <property type="evidence" value="ECO:0007669"/>
    <property type="project" value="InterPro"/>
</dbReference>
<feature type="domain" description="Transposase IS4-like" evidence="2">
    <location>
        <begin position="227"/>
        <end position="342"/>
    </location>
</feature>
<dbReference type="Pfam" id="PF05598">
    <property type="entry name" value="DUF772"/>
    <property type="match status" value="1"/>
</dbReference>
<reference evidence="5" key="1">
    <citation type="submission" date="2015-12" db="EMBL/GenBank/DDBJ databases">
        <authorList>
            <person name="Lodha T.D."/>
            <person name="Chintalapati S."/>
            <person name="Chintalapati V.R."/>
            <person name="Sravanthi T."/>
        </authorList>
    </citation>
    <scope>NUCLEOTIDE SEQUENCE [LARGE SCALE GENOMIC DNA]</scope>
    <source>
        <strain evidence="5">JC133</strain>
    </source>
</reference>
<dbReference type="Pfam" id="PF01609">
    <property type="entry name" value="DDE_Tnp_1"/>
    <property type="match status" value="1"/>
</dbReference>
<dbReference type="GO" id="GO:0004803">
    <property type="term" value="F:transposase activity"/>
    <property type="evidence" value="ECO:0007669"/>
    <property type="project" value="InterPro"/>
</dbReference>
<evidence type="ECO:0000256" key="1">
    <source>
        <dbReference type="SAM" id="MobiDB-lite"/>
    </source>
</evidence>
<dbReference type="AlphaFoldDB" id="A0A2S4JXC1"/>
<evidence type="ECO:0008006" key="6">
    <source>
        <dbReference type="Google" id="ProtNLM"/>
    </source>
</evidence>
<gene>
    <name evidence="4" type="ORF">AU468_03460</name>
</gene>
<feature type="compositionally biased region" description="Basic and acidic residues" evidence="1">
    <location>
        <begin position="164"/>
        <end position="176"/>
    </location>
</feature>
<feature type="domain" description="Transposase InsH N-terminal" evidence="3">
    <location>
        <begin position="60"/>
        <end position="124"/>
    </location>
</feature>
<dbReference type="GO" id="GO:0003677">
    <property type="term" value="F:DNA binding"/>
    <property type="evidence" value="ECO:0007669"/>
    <property type="project" value="InterPro"/>
</dbReference>
<feature type="region of interest" description="Disordered" evidence="1">
    <location>
        <begin position="163"/>
        <end position="209"/>
    </location>
</feature>